<dbReference type="Proteomes" id="UP000824056">
    <property type="component" value="Unassembled WGS sequence"/>
</dbReference>
<dbReference type="Pfam" id="PF01128">
    <property type="entry name" value="IspD"/>
    <property type="match status" value="1"/>
</dbReference>
<feature type="site" description="Positions MEP for the nucleophilic attack" evidence="4">
    <location>
        <position position="154"/>
    </location>
</feature>
<dbReference type="HAMAP" id="MF_00108">
    <property type="entry name" value="IspD"/>
    <property type="match status" value="1"/>
</dbReference>
<reference evidence="5" key="1">
    <citation type="journal article" date="2021" name="PeerJ">
        <title>Extensive microbial diversity within the chicken gut microbiome revealed by metagenomics and culture.</title>
        <authorList>
            <person name="Gilroy R."/>
            <person name="Ravi A."/>
            <person name="Getino M."/>
            <person name="Pursley I."/>
            <person name="Horton D.L."/>
            <person name="Alikhan N.F."/>
            <person name="Baker D."/>
            <person name="Gharbi K."/>
            <person name="Hall N."/>
            <person name="Watson M."/>
            <person name="Adriaenssens E.M."/>
            <person name="Foster-Nyarko E."/>
            <person name="Jarju S."/>
            <person name="Secka A."/>
            <person name="Antonio M."/>
            <person name="Oren A."/>
            <person name="Chaudhuri R.R."/>
            <person name="La Ragione R."/>
            <person name="Hildebrand F."/>
            <person name="Pallen M.J."/>
        </authorList>
    </citation>
    <scope>NUCLEOTIDE SEQUENCE</scope>
    <source>
        <strain evidence="5">1068</strain>
    </source>
</reference>
<reference evidence="5" key="2">
    <citation type="submission" date="2021-04" db="EMBL/GenBank/DDBJ databases">
        <authorList>
            <person name="Gilroy R."/>
        </authorList>
    </citation>
    <scope>NUCLEOTIDE SEQUENCE</scope>
    <source>
        <strain evidence="5">1068</strain>
    </source>
</reference>
<name>A0A9D2FTD7_9FIRM</name>
<evidence type="ECO:0000313" key="5">
    <source>
        <dbReference type="EMBL" id="HIZ66296.1"/>
    </source>
</evidence>
<dbReference type="PANTHER" id="PTHR32125:SF4">
    <property type="entry name" value="2-C-METHYL-D-ERYTHRITOL 4-PHOSPHATE CYTIDYLYLTRANSFERASE, CHLOROPLASTIC"/>
    <property type="match status" value="1"/>
</dbReference>
<dbReference type="EMBL" id="DXBG01000245">
    <property type="protein sequence ID" value="HIZ66296.1"/>
    <property type="molecule type" value="Genomic_DNA"/>
</dbReference>
<comment type="function">
    <text evidence="4">Catalyzes the formation of 4-diphosphocytidyl-2-C-methyl-D-erythritol from CTP and 2-C-methyl-D-erythritol 4-phosphate (MEP).</text>
</comment>
<dbReference type="CDD" id="cd02516">
    <property type="entry name" value="CDP-ME_synthetase"/>
    <property type="match status" value="1"/>
</dbReference>
<dbReference type="Gene3D" id="3.90.550.10">
    <property type="entry name" value="Spore Coat Polysaccharide Biosynthesis Protein SpsA, Chain A"/>
    <property type="match status" value="1"/>
</dbReference>
<dbReference type="InterPro" id="IPR034683">
    <property type="entry name" value="IspD/TarI"/>
</dbReference>
<dbReference type="InterPro" id="IPR001228">
    <property type="entry name" value="IspD"/>
</dbReference>
<dbReference type="PANTHER" id="PTHR32125">
    <property type="entry name" value="2-C-METHYL-D-ERYTHRITOL 4-PHOSPHATE CYTIDYLYLTRANSFERASE, CHLOROPLASTIC"/>
    <property type="match status" value="1"/>
</dbReference>
<evidence type="ECO:0000313" key="6">
    <source>
        <dbReference type="Proteomes" id="UP000824056"/>
    </source>
</evidence>
<proteinExistence type="inferred from homology"/>
<dbReference type="GO" id="GO:0050518">
    <property type="term" value="F:2-C-methyl-D-erythritol 4-phosphate cytidylyltransferase activity"/>
    <property type="evidence" value="ECO:0007669"/>
    <property type="project" value="UniProtKB-UniRule"/>
</dbReference>
<comment type="similarity">
    <text evidence="4">Belongs to the IspD/TarI cytidylyltransferase family. IspD subfamily.</text>
</comment>
<keyword evidence="2 4" id="KW-0548">Nucleotidyltransferase</keyword>
<dbReference type="SUPFAM" id="SSF53448">
    <property type="entry name" value="Nucleotide-diphospho-sugar transferases"/>
    <property type="match status" value="1"/>
</dbReference>
<evidence type="ECO:0000256" key="1">
    <source>
        <dbReference type="ARBA" id="ARBA00022679"/>
    </source>
</evidence>
<comment type="pathway">
    <text evidence="4">Isoprenoid biosynthesis; isopentenyl diphosphate biosynthesis via DXP pathway; isopentenyl diphosphate from 1-deoxy-D-xylulose 5-phosphate: step 2/6.</text>
</comment>
<comment type="catalytic activity">
    <reaction evidence="4">
        <text>2-C-methyl-D-erythritol 4-phosphate + CTP + H(+) = 4-CDP-2-C-methyl-D-erythritol + diphosphate</text>
        <dbReference type="Rhea" id="RHEA:13429"/>
        <dbReference type="ChEBI" id="CHEBI:15378"/>
        <dbReference type="ChEBI" id="CHEBI:33019"/>
        <dbReference type="ChEBI" id="CHEBI:37563"/>
        <dbReference type="ChEBI" id="CHEBI:57823"/>
        <dbReference type="ChEBI" id="CHEBI:58262"/>
        <dbReference type="EC" id="2.7.7.60"/>
    </reaction>
</comment>
<feature type="site" description="Transition state stabilizer" evidence="4">
    <location>
        <position position="15"/>
    </location>
</feature>
<comment type="caution">
    <text evidence="5">The sequence shown here is derived from an EMBL/GenBank/DDBJ whole genome shotgun (WGS) entry which is preliminary data.</text>
</comment>
<dbReference type="InterPro" id="IPR050088">
    <property type="entry name" value="IspD/TarI_cytidylyltransf_bact"/>
</dbReference>
<dbReference type="EC" id="2.7.7.60" evidence="4"/>
<gene>
    <name evidence="4 5" type="primary">ispD</name>
    <name evidence="5" type="ORF">H9809_10420</name>
</gene>
<dbReference type="NCBIfam" id="TIGR00453">
    <property type="entry name" value="ispD"/>
    <property type="match status" value="1"/>
</dbReference>
<keyword evidence="3 4" id="KW-0414">Isoprene biosynthesis</keyword>
<dbReference type="AlphaFoldDB" id="A0A9D2FTD7"/>
<evidence type="ECO:0000256" key="2">
    <source>
        <dbReference type="ARBA" id="ARBA00022695"/>
    </source>
</evidence>
<sequence>MKRTAIVLAAGQGKRMNSSVQKQFLMLKGKPLLYYSLACFQNSKDIDEIILVTGRDSIDFCKKEIIEMYGFTKVKKCVAGGKERYDSVYQGLLACEDCQYVFIHDGARPFVSEEIISRAKEAVEKWGACVVGMPSKDTVKLADNNHFIAQTPKRSQVWNVQTPQAFSYTLITEAYQEAFRHDMKDITDDAMIVENYGKDSRIALVEGSYENIKITTPEDILVADRLAEKL</sequence>
<dbReference type="FunFam" id="3.90.550.10:FF:000003">
    <property type="entry name" value="2-C-methyl-D-erythritol 4-phosphate cytidylyltransferase"/>
    <property type="match status" value="1"/>
</dbReference>
<dbReference type="InterPro" id="IPR029044">
    <property type="entry name" value="Nucleotide-diphossugar_trans"/>
</dbReference>
<feature type="site" description="Transition state stabilizer" evidence="4">
    <location>
        <position position="22"/>
    </location>
</feature>
<keyword evidence="1 4" id="KW-0808">Transferase</keyword>
<evidence type="ECO:0000256" key="4">
    <source>
        <dbReference type="HAMAP-Rule" id="MF_00108"/>
    </source>
</evidence>
<feature type="site" description="Positions MEP for the nucleophilic attack" evidence="4">
    <location>
        <position position="213"/>
    </location>
</feature>
<dbReference type="GO" id="GO:0019288">
    <property type="term" value="P:isopentenyl diphosphate biosynthetic process, methylerythritol 4-phosphate pathway"/>
    <property type="evidence" value="ECO:0007669"/>
    <property type="project" value="UniProtKB-UniRule"/>
</dbReference>
<evidence type="ECO:0000256" key="3">
    <source>
        <dbReference type="ARBA" id="ARBA00023229"/>
    </source>
</evidence>
<protein>
    <recommendedName>
        <fullName evidence="4">2-C-methyl-D-erythritol 4-phosphate cytidylyltransferase</fullName>
        <ecNumber evidence="4">2.7.7.60</ecNumber>
    </recommendedName>
    <alternativeName>
        <fullName evidence="4">4-diphosphocytidyl-2C-methyl-D-erythritol synthase</fullName>
    </alternativeName>
    <alternativeName>
        <fullName evidence="4">MEP cytidylyltransferase</fullName>
        <shortName evidence="4">MCT</shortName>
    </alternativeName>
</protein>
<organism evidence="5 6">
    <name type="scientific">Candidatus Blautia pullicola</name>
    <dbReference type="NCBI Taxonomy" id="2838498"/>
    <lineage>
        <taxon>Bacteria</taxon>
        <taxon>Bacillati</taxon>
        <taxon>Bacillota</taxon>
        <taxon>Clostridia</taxon>
        <taxon>Lachnospirales</taxon>
        <taxon>Lachnospiraceae</taxon>
        <taxon>Blautia</taxon>
    </lineage>
</organism>
<accession>A0A9D2FTD7</accession>